<organism evidence="1">
    <name type="scientific">Amphimedon queenslandica</name>
    <name type="common">Sponge</name>
    <dbReference type="NCBI Taxonomy" id="400682"/>
    <lineage>
        <taxon>Eukaryota</taxon>
        <taxon>Metazoa</taxon>
        <taxon>Porifera</taxon>
        <taxon>Demospongiae</taxon>
        <taxon>Heteroscleromorpha</taxon>
        <taxon>Haplosclerida</taxon>
        <taxon>Niphatidae</taxon>
        <taxon>Amphimedon</taxon>
    </lineage>
</organism>
<proteinExistence type="predicted"/>
<reference evidence="1" key="1">
    <citation type="submission" date="2017-05" db="UniProtKB">
        <authorList>
            <consortium name="EnsemblMetazoa"/>
        </authorList>
    </citation>
    <scope>IDENTIFICATION</scope>
</reference>
<dbReference type="InParanoid" id="A0A1X7V299"/>
<name>A0A1X7V299_AMPQE</name>
<sequence length="64" mass="7466">MHLLLYLSLFTVPNQSDVKKFKIWLFLWWTAEKGLTCSCNVTRTPQLILDEPIVGVDPFRRAKS</sequence>
<dbReference type="AlphaFoldDB" id="A0A1X7V299"/>
<dbReference type="EnsemblMetazoa" id="Aqu2.1.34128_001">
    <property type="protein sequence ID" value="Aqu2.1.34128_001"/>
    <property type="gene ID" value="Aqu2.1.34128"/>
</dbReference>
<protein>
    <submittedName>
        <fullName evidence="1">Uncharacterized protein</fullName>
    </submittedName>
</protein>
<evidence type="ECO:0000313" key="1">
    <source>
        <dbReference type="EnsemblMetazoa" id="Aqu2.1.34128_001"/>
    </source>
</evidence>
<accession>A0A1X7V299</accession>